<dbReference type="PATRIC" id="fig|911238.3.peg.2037"/>
<keyword evidence="2" id="KW-1185">Reference proteome</keyword>
<dbReference type="OrthoDB" id="3010401at2"/>
<evidence type="ECO:0000313" key="2">
    <source>
        <dbReference type="Proteomes" id="UP000005413"/>
    </source>
</evidence>
<protein>
    <submittedName>
        <fullName evidence="1">Uncharacterized protein</fullName>
    </submittedName>
</protein>
<sequence>MPSFNSDVNSKKNKKNVHIEIVNKDFLPTRNEFETDKVEMDLKNAEVKEVVFFNEEVKYSKQNNNLKFTNFISDDKQQKQINAITRFSENISIVKNNTDEATNIRYNKRMLSILSLYTQQDIGNINGLMKTDIKGLLDVQEGLRVYWYYDMNDNDVKIVCVDPQHLVLPSRHGKMNKEEMMATTFNAVTNSKKHCISRYFIK</sequence>
<reference evidence="1 2" key="1">
    <citation type="journal article" date="2012" name="BMC Genomics">
        <title>Comparative genomic analysis of the genus Staphylococcus including Staphylococcus aureus and its newly described sister species Staphylococcus simiae.</title>
        <authorList>
            <person name="Suzuki H."/>
            <person name="Lefebure T."/>
            <person name="Pavinski Bitar P."/>
            <person name="Stanhope M.J."/>
        </authorList>
    </citation>
    <scope>NUCLEOTIDE SEQUENCE [LARGE SCALE GENOMIC DNA]</scope>
    <source>
        <strain evidence="1 2">CCM 7213</strain>
    </source>
</reference>
<accession>G5JLE4</accession>
<dbReference type="EMBL" id="AEUN01000520">
    <property type="protein sequence ID" value="EHJ06985.1"/>
    <property type="molecule type" value="Genomic_DNA"/>
</dbReference>
<name>G5JLE4_9STAP</name>
<organism evidence="1 2">
    <name type="scientific">Staphylococcus simiae CCM 7213 = CCUG 51256</name>
    <dbReference type="NCBI Taxonomy" id="911238"/>
    <lineage>
        <taxon>Bacteria</taxon>
        <taxon>Bacillati</taxon>
        <taxon>Bacillota</taxon>
        <taxon>Bacilli</taxon>
        <taxon>Bacillales</taxon>
        <taxon>Staphylococcaceae</taxon>
        <taxon>Staphylococcus</taxon>
    </lineage>
</organism>
<proteinExistence type="predicted"/>
<comment type="caution">
    <text evidence="1">The sequence shown here is derived from an EMBL/GenBank/DDBJ whole genome shotgun (WGS) entry which is preliminary data.</text>
</comment>
<dbReference type="AlphaFoldDB" id="G5JLE4"/>
<dbReference type="Proteomes" id="UP000005413">
    <property type="component" value="Unassembled WGS sequence"/>
</dbReference>
<gene>
    <name evidence="1" type="ORF">SS7213T_11550</name>
</gene>
<dbReference type="RefSeq" id="WP_002464993.1">
    <property type="nucleotide sequence ID" value="NZ_AEUN01000520.1"/>
</dbReference>
<evidence type="ECO:0000313" key="1">
    <source>
        <dbReference type="EMBL" id="EHJ06985.1"/>
    </source>
</evidence>